<dbReference type="Pfam" id="PF01381">
    <property type="entry name" value="HTH_3"/>
    <property type="match status" value="1"/>
</dbReference>
<dbReference type="CDD" id="cd00093">
    <property type="entry name" value="HTH_XRE"/>
    <property type="match status" value="1"/>
</dbReference>
<organism evidence="2 3">
    <name type="scientific">Alicyclobacillus acidocaldarius subsp. acidocaldarius (strain ATCC 27009 / DSM 446 / BCRC 14685 / JCM 5260 / KCTC 1825 / NBRC 15652 / NCIMB 11725 / NRRL B-14509 / 104-IA)</name>
    <name type="common">Bacillus acidocaldarius</name>
    <dbReference type="NCBI Taxonomy" id="521098"/>
    <lineage>
        <taxon>Bacteria</taxon>
        <taxon>Bacillati</taxon>
        <taxon>Bacillota</taxon>
        <taxon>Bacilli</taxon>
        <taxon>Bacillales</taxon>
        <taxon>Alicyclobacillaceae</taxon>
        <taxon>Alicyclobacillus</taxon>
    </lineage>
</organism>
<evidence type="ECO:0000313" key="2">
    <source>
        <dbReference type="EMBL" id="ACV57526.1"/>
    </source>
</evidence>
<reference evidence="2 3" key="2">
    <citation type="journal article" date="2010" name="Stand. Genomic Sci.">
        <title>Complete genome sequence of Alicyclobacillus acidocaldarius type strain (104-IA).</title>
        <authorList>
            <person name="Mavromatis K."/>
            <person name="Sikorski J."/>
            <person name="Lapidus A."/>
            <person name="Glavina Del Rio T."/>
            <person name="Copeland A."/>
            <person name="Tice H."/>
            <person name="Cheng J.F."/>
            <person name="Lucas S."/>
            <person name="Chen F."/>
            <person name="Nolan M."/>
            <person name="Bruce D."/>
            <person name="Goodwin L."/>
            <person name="Pitluck S."/>
            <person name="Ivanova N."/>
            <person name="Ovchinnikova G."/>
            <person name="Pati A."/>
            <person name="Chen A."/>
            <person name="Palaniappan K."/>
            <person name="Land M."/>
            <person name="Hauser L."/>
            <person name="Chang Y.J."/>
            <person name="Jeffries C.D."/>
            <person name="Chain P."/>
            <person name="Meincke L."/>
            <person name="Sims D."/>
            <person name="Chertkov O."/>
            <person name="Han C."/>
            <person name="Brettin T."/>
            <person name="Detter J.C."/>
            <person name="Wahrenburg C."/>
            <person name="Rohde M."/>
            <person name="Pukall R."/>
            <person name="Goker M."/>
            <person name="Bristow J."/>
            <person name="Eisen J.A."/>
            <person name="Markowitz V."/>
            <person name="Hugenholtz P."/>
            <person name="Klenk H.P."/>
            <person name="Kyrpides N.C."/>
        </authorList>
    </citation>
    <scope>NUCLEOTIDE SEQUENCE [LARGE SCALE GENOMIC DNA]</scope>
    <source>
        <strain evidence="3">ATCC 27009 / DSM 446 / BCRC 14685 / JCM 5260 / KCTC 1825 / NBRC 15652 / NCIMB 11725 / NRRL B-14509 / 104-IA</strain>
    </source>
</reference>
<dbReference type="STRING" id="521098.Aaci_0468"/>
<dbReference type="SMART" id="SM00530">
    <property type="entry name" value="HTH_XRE"/>
    <property type="match status" value="1"/>
</dbReference>
<dbReference type="InterPro" id="IPR010982">
    <property type="entry name" value="Lambda_DNA-bd_dom_sf"/>
</dbReference>
<accession>C8WS92</accession>
<name>C8WS92_ALIAD</name>
<keyword evidence="3" id="KW-1185">Reference proteome</keyword>
<dbReference type="InterPro" id="IPR001387">
    <property type="entry name" value="Cro/C1-type_HTH"/>
</dbReference>
<dbReference type="Gene3D" id="1.10.260.40">
    <property type="entry name" value="lambda repressor-like DNA-binding domains"/>
    <property type="match status" value="1"/>
</dbReference>
<gene>
    <name evidence="2" type="ordered locus">Aaci_0468</name>
</gene>
<reference evidence="3" key="1">
    <citation type="submission" date="2009-09" db="EMBL/GenBank/DDBJ databases">
        <title>The complete chromosome of Alicyclobacillus acidocaldarius subsp. acidocaldarius DSM 446.</title>
        <authorList>
            <consortium name="US DOE Joint Genome Institute (JGI-PGF)"/>
            <person name="Lucas S."/>
            <person name="Copeland A."/>
            <person name="Lapidus A."/>
            <person name="Glavina del Rio T."/>
            <person name="Dalin E."/>
            <person name="Tice H."/>
            <person name="Bruce D."/>
            <person name="Goodwin L."/>
            <person name="Pitluck S."/>
            <person name="Kyrpides N."/>
            <person name="Mavromatis K."/>
            <person name="Ivanova N."/>
            <person name="Ovchinnikova G."/>
            <person name="Chertkov O."/>
            <person name="Sims D."/>
            <person name="Brettin T."/>
            <person name="Detter J.C."/>
            <person name="Han C."/>
            <person name="Larimer F."/>
            <person name="Land M."/>
            <person name="Hauser L."/>
            <person name="Markowitz V."/>
            <person name="Cheng J.-F."/>
            <person name="Hugenholtz P."/>
            <person name="Woyke T."/>
            <person name="Wu D."/>
            <person name="Pukall R."/>
            <person name="Klenk H.-P."/>
            <person name="Eisen J.A."/>
        </authorList>
    </citation>
    <scope>NUCLEOTIDE SEQUENCE [LARGE SCALE GENOMIC DNA]</scope>
    <source>
        <strain evidence="3">ATCC 27009 / DSM 446 / BCRC 14685 / JCM 5260 / KCTC 1825 / NBRC 15652 / NCIMB 11725 / NRRL B-14509 / 104-IA</strain>
    </source>
</reference>
<dbReference type="eggNOG" id="COG1476">
    <property type="taxonomic scope" value="Bacteria"/>
</dbReference>
<dbReference type="GO" id="GO:0003677">
    <property type="term" value="F:DNA binding"/>
    <property type="evidence" value="ECO:0007669"/>
    <property type="project" value="InterPro"/>
</dbReference>
<dbReference type="SUPFAM" id="SSF47413">
    <property type="entry name" value="lambda repressor-like DNA-binding domains"/>
    <property type="match status" value="1"/>
</dbReference>
<evidence type="ECO:0000259" key="1">
    <source>
        <dbReference type="PROSITE" id="PS50943"/>
    </source>
</evidence>
<dbReference type="PROSITE" id="PS50943">
    <property type="entry name" value="HTH_CROC1"/>
    <property type="match status" value="1"/>
</dbReference>
<sequence length="82" mass="8922">MSSFPERLSELLSATNSTKRALARAIGISERMIQYYITGAKSPTLDVLVAMADYFNVGLDYLAGRSDDPTPPPRSPSSGWDP</sequence>
<dbReference type="AlphaFoldDB" id="C8WS92"/>
<proteinExistence type="predicted"/>
<protein>
    <submittedName>
        <fullName evidence="2">Transcriptional regulator, XRE family</fullName>
    </submittedName>
</protein>
<feature type="domain" description="HTH cro/C1-type" evidence="1">
    <location>
        <begin position="18"/>
        <end position="62"/>
    </location>
</feature>
<dbReference type="HOGENOM" id="CLU_066192_62_4_9"/>
<evidence type="ECO:0000313" key="3">
    <source>
        <dbReference type="Proteomes" id="UP000001917"/>
    </source>
</evidence>
<dbReference type="EMBL" id="CP001727">
    <property type="protein sequence ID" value="ACV57526.1"/>
    <property type="molecule type" value="Genomic_DNA"/>
</dbReference>
<dbReference type="KEGG" id="aac:Aaci_0468"/>
<dbReference type="Proteomes" id="UP000001917">
    <property type="component" value="Chromosome"/>
</dbReference>